<dbReference type="SUPFAM" id="SSF81321">
    <property type="entry name" value="Family A G protein-coupled receptor-like"/>
    <property type="match status" value="1"/>
</dbReference>
<dbReference type="Proteomes" id="UP000046393">
    <property type="component" value="Unplaced"/>
</dbReference>
<accession>A0A0N5AFI3</accession>
<reference evidence="8" key="1">
    <citation type="submission" date="2017-02" db="UniProtKB">
        <authorList>
            <consortium name="WormBaseParasite"/>
        </authorList>
    </citation>
    <scope>IDENTIFICATION</scope>
</reference>
<feature type="transmembrane region" description="Helical" evidence="5">
    <location>
        <begin position="69"/>
        <end position="93"/>
    </location>
</feature>
<evidence type="ECO:0000313" key="7">
    <source>
        <dbReference type="Proteomes" id="UP000046393"/>
    </source>
</evidence>
<proteinExistence type="predicted"/>
<keyword evidence="3 5" id="KW-1133">Transmembrane helix</keyword>
<evidence type="ECO:0000256" key="5">
    <source>
        <dbReference type="SAM" id="Phobius"/>
    </source>
</evidence>
<organism evidence="7 8">
    <name type="scientific">Syphacia muris</name>
    <dbReference type="NCBI Taxonomy" id="451379"/>
    <lineage>
        <taxon>Eukaryota</taxon>
        <taxon>Metazoa</taxon>
        <taxon>Ecdysozoa</taxon>
        <taxon>Nematoda</taxon>
        <taxon>Chromadorea</taxon>
        <taxon>Rhabditida</taxon>
        <taxon>Spirurina</taxon>
        <taxon>Oxyuridomorpha</taxon>
        <taxon>Oxyuroidea</taxon>
        <taxon>Oxyuridae</taxon>
        <taxon>Syphacia</taxon>
    </lineage>
</organism>
<dbReference type="PROSITE" id="PS50262">
    <property type="entry name" value="G_PROTEIN_RECEP_F1_2"/>
    <property type="match status" value="1"/>
</dbReference>
<dbReference type="GO" id="GO:0016020">
    <property type="term" value="C:membrane"/>
    <property type="evidence" value="ECO:0007669"/>
    <property type="project" value="UniProtKB-SubCell"/>
</dbReference>
<feature type="transmembrane region" description="Helical" evidence="5">
    <location>
        <begin position="35"/>
        <end position="57"/>
    </location>
</feature>
<comment type="subcellular location">
    <subcellularLocation>
        <location evidence="1">Membrane</location>
    </subcellularLocation>
</comment>
<evidence type="ECO:0000256" key="4">
    <source>
        <dbReference type="ARBA" id="ARBA00023136"/>
    </source>
</evidence>
<sequence>MSAANSSDLIMAFNSFNDTLVCLRRMESDPSHHTLVGVFYTVLTTIAVILDLLLLIIYYKLWYKIGNAVIYRMSLSLAVSSIVEISVNFYYMIPCTFTSCTFYYHSDVLLIVLAVPETVGFYTSSFTNSMIAVERLALFFSKPVNLFIGKYHKILIAIPWIFGVTVAAVAALIGCHKRFVDQFSLCLIWLVLF</sequence>
<feature type="transmembrane region" description="Helical" evidence="5">
    <location>
        <begin position="154"/>
        <end position="174"/>
    </location>
</feature>
<evidence type="ECO:0000256" key="2">
    <source>
        <dbReference type="ARBA" id="ARBA00022692"/>
    </source>
</evidence>
<evidence type="ECO:0000256" key="1">
    <source>
        <dbReference type="ARBA" id="ARBA00004370"/>
    </source>
</evidence>
<keyword evidence="4 5" id="KW-0472">Membrane</keyword>
<keyword evidence="2 5" id="KW-0812">Transmembrane</keyword>
<keyword evidence="7" id="KW-1185">Reference proteome</keyword>
<dbReference type="AlphaFoldDB" id="A0A0N5AFI3"/>
<evidence type="ECO:0000256" key="3">
    <source>
        <dbReference type="ARBA" id="ARBA00022989"/>
    </source>
</evidence>
<evidence type="ECO:0000313" key="8">
    <source>
        <dbReference type="WBParaSite" id="SMUV_0000304001-mRNA-1"/>
    </source>
</evidence>
<evidence type="ECO:0000259" key="6">
    <source>
        <dbReference type="PROSITE" id="PS50262"/>
    </source>
</evidence>
<protein>
    <submittedName>
        <fullName evidence="8">G_PROTEIN_RECEP_F1_2 domain-containing protein</fullName>
    </submittedName>
</protein>
<feature type="transmembrane region" description="Helical" evidence="5">
    <location>
        <begin position="108"/>
        <end position="133"/>
    </location>
</feature>
<dbReference type="WBParaSite" id="SMUV_0000304001-mRNA-1">
    <property type="protein sequence ID" value="SMUV_0000304001-mRNA-1"/>
    <property type="gene ID" value="SMUV_0000304001"/>
</dbReference>
<name>A0A0N5AFI3_9BILA</name>
<feature type="domain" description="G-protein coupled receptors family 1 profile" evidence="6">
    <location>
        <begin position="50"/>
        <end position="193"/>
    </location>
</feature>
<dbReference type="InterPro" id="IPR017452">
    <property type="entry name" value="GPCR_Rhodpsn_7TM"/>
</dbReference>